<keyword evidence="2 6" id="KW-0812">Transmembrane</keyword>
<protein>
    <recommendedName>
        <fullName evidence="6">Copper transport protein</fullName>
    </recommendedName>
</protein>
<dbReference type="SUPFAM" id="SSF101447">
    <property type="entry name" value="Formin homology 2 domain (FH2 domain)"/>
    <property type="match status" value="1"/>
</dbReference>
<evidence type="ECO:0000313" key="8">
    <source>
        <dbReference type="EMBL" id="CDP06547.1"/>
    </source>
</evidence>
<keyword evidence="6" id="KW-0813">Transport</keyword>
<keyword evidence="4 6" id="KW-1133">Transmembrane helix</keyword>
<dbReference type="Proteomes" id="UP000295252">
    <property type="component" value="Chromosome VIII"/>
</dbReference>
<evidence type="ECO:0000256" key="5">
    <source>
        <dbReference type="ARBA" id="ARBA00023136"/>
    </source>
</evidence>
<feature type="region of interest" description="Disordered" evidence="7">
    <location>
        <begin position="1"/>
        <end position="28"/>
    </location>
</feature>
<feature type="compositionally biased region" description="Low complexity" evidence="7">
    <location>
        <begin position="14"/>
        <end position="28"/>
    </location>
</feature>
<dbReference type="InParanoid" id="A0A068UE47"/>
<evidence type="ECO:0000256" key="1">
    <source>
        <dbReference type="ARBA" id="ARBA00006921"/>
    </source>
</evidence>
<evidence type="ECO:0000256" key="7">
    <source>
        <dbReference type="SAM" id="MobiDB-lite"/>
    </source>
</evidence>
<gene>
    <name evidence="8" type="ORF">GSCOC_T00023438001</name>
</gene>
<evidence type="ECO:0000313" key="9">
    <source>
        <dbReference type="Proteomes" id="UP000295252"/>
    </source>
</evidence>
<dbReference type="EMBL" id="HG739106">
    <property type="protein sequence ID" value="CDP06547.1"/>
    <property type="molecule type" value="Genomic_DNA"/>
</dbReference>
<keyword evidence="9" id="KW-1185">Reference proteome</keyword>
<dbReference type="PANTHER" id="PTHR12483">
    <property type="entry name" value="SOLUTE CARRIER FAMILY 31 COPPER TRANSPORTERS"/>
    <property type="match status" value="1"/>
</dbReference>
<evidence type="ECO:0000256" key="2">
    <source>
        <dbReference type="ARBA" id="ARBA00022692"/>
    </source>
</evidence>
<evidence type="ECO:0000256" key="4">
    <source>
        <dbReference type="ARBA" id="ARBA00022989"/>
    </source>
</evidence>
<dbReference type="PANTHER" id="PTHR12483:SF94">
    <property type="entry name" value="COPPER TRANSPORTER 4"/>
    <property type="match status" value="1"/>
</dbReference>
<accession>A0A068UE47</accession>
<evidence type="ECO:0000256" key="6">
    <source>
        <dbReference type="RuleBase" id="RU367022"/>
    </source>
</evidence>
<dbReference type="OrthoDB" id="73901at2759"/>
<proteinExistence type="inferred from homology"/>
<comment type="similarity">
    <text evidence="1 6">Belongs to the copper transporter (Ctr) (TC 1.A.56) family. SLC31A subfamily.</text>
</comment>
<dbReference type="InterPro" id="IPR007274">
    <property type="entry name" value="Cop_transporter"/>
</dbReference>
<organism evidence="8 9">
    <name type="scientific">Coffea canephora</name>
    <name type="common">Robusta coffee</name>
    <dbReference type="NCBI Taxonomy" id="49390"/>
    <lineage>
        <taxon>Eukaryota</taxon>
        <taxon>Viridiplantae</taxon>
        <taxon>Streptophyta</taxon>
        <taxon>Embryophyta</taxon>
        <taxon>Tracheophyta</taxon>
        <taxon>Spermatophyta</taxon>
        <taxon>Magnoliopsida</taxon>
        <taxon>eudicotyledons</taxon>
        <taxon>Gunneridae</taxon>
        <taxon>Pentapetalae</taxon>
        <taxon>asterids</taxon>
        <taxon>lamiids</taxon>
        <taxon>Gentianales</taxon>
        <taxon>Rubiaceae</taxon>
        <taxon>Ixoroideae</taxon>
        <taxon>Gardenieae complex</taxon>
        <taxon>Bertiereae - Coffeeae clade</taxon>
        <taxon>Coffeeae</taxon>
        <taxon>Coffea</taxon>
    </lineage>
</organism>
<keyword evidence="5 6" id="KW-0472">Membrane</keyword>
<keyword evidence="6" id="KW-0406">Ion transport</keyword>
<keyword evidence="6" id="KW-0186">Copper</keyword>
<evidence type="ECO:0000256" key="3">
    <source>
        <dbReference type="ARBA" id="ARBA00022796"/>
    </source>
</evidence>
<dbReference type="Pfam" id="PF04145">
    <property type="entry name" value="Ctr"/>
    <property type="match status" value="1"/>
</dbReference>
<feature type="transmembrane region" description="Helical" evidence="6">
    <location>
        <begin position="92"/>
        <end position="112"/>
    </location>
</feature>
<dbReference type="AlphaFoldDB" id="A0A068UE47"/>
<dbReference type="STRING" id="49390.A0A068UE47"/>
<comment type="subcellular location">
    <subcellularLocation>
        <location evidence="6">Membrane</location>
        <topology evidence="6">Multi-pass membrane protein</topology>
    </subcellularLocation>
</comment>
<reference evidence="9" key="1">
    <citation type="journal article" date="2014" name="Science">
        <title>The coffee genome provides insight into the convergent evolution of caffeine biosynthesis.</title>
        <authorList>
            <person name="Denoeud F."/>
            <person name="Carretero-Paulet L."/>
            <person name="Dereeper A."/>
            <person name="Droc G."/>
            <person name="Guyot R."/>
            <person name="Pietrella M."/>
            <person name="Zheng C."/>
            <person name="Alberti A."/>
            <person name="Anthony F."/>
            <person name="Aprea G."/>
            <person name="Aury J.M."/>
            <person name="Bento P."/>
            <person name="Bernard M."/>
            <person name="Bocs S."/>
            <person name="Campa C."/>
            <person name="Cenci A."/>
            <person name="Combes M.C."/>
            <person name="Crouzillat D."/>
            <person name="Da Silva C."/>
            <person name="Daddiego L."/>
            <person name="De Bellis F."/>
            <person name="Dussert S."/>
            <person name="Garsmeur O."/>
            <person name="Gayraud T."/>
            <person name="Guignon V."/>
            <person name="Jahn K."/>
            <person name="Jamilloux V."/>
            <person name="Joet T."/>
            <person name="Labadie K."/>
            <person name="Lan T."/>
            <person name="Leclercq J."/>
            <person name="Lepelley M."/>
            <person name="Leroy T."/>
            <person name="Li L.T."/>
            <person name="Librado P."/>
            <person name="Lopez L."/>
            <person name="Munoz A."/>
            <person name="Noel B."/>
            <person name="Pallavicini A."/>
            <person name="Perrotta G."/>
            <person name="Poncet V."/>
            <person name="Pot D."/>
            <person name="Priyono X."/>
            <person name="Rigoreau M."/>
            <person name="Rouard M."/>
            <person name="Rozas J."/>
            <person name="Tranchant-Dubreuil C."/>
            <person name="VanBuren R."/>
            <person name="Zhang Q."/>
            <person name="Andrade A.C."/>
            <person name="Argout X."/>
            <person name="Bertrand B."/>
            <person name="de Kochko A."/>
            <person name="Graziosi G."/>
            <person name="Henry R.J."/>
            <person name="Jayarama X."/>
            <person name="Ming R."/>
            <person name="Nagai C."/>
            <person name="Rounsley S."/>
            <person name="Sankoff D."/>
            <person name="Giuliano G."/>
            <person name="Albert V.A."/>
            <person name="Wincker P."/>
            <person name="Lashermes P."/>
        </authorList>
    </citation>
    <scope>NUCLEOTIDE SEQUENCE [LARGE SCALE GENOMIC DNA]</scope>
    <source>
        <strain evidence="9">cv. DH200-94</strain>
    </source>
</reference>
<dbReference type="GO" id="GO:0005375">
    <property type="term" value="F:copper ion transmembrane transporter activity"/>
    <property type="evidence" value="ECO:0007669"/>
    <property type="project" value="UniProtKB-UniRule"/>
</dbReference>
<dbReference type="Gramene" id="CDP06547">
    <property type="protein sequence ID" value="CDP06547"/>
    <property type="gene ID" value="GSCOC_T00023438001"/>
</dbReference>
<keyword evidence="3 6" id="KW-0187">Copper transport</keyword>
<name>A0A068UE47_COFCA</name>
<sequence length="186" mass="20338">MQHLSSNFLNPRMPQSHTRTPSPHPSPGSSYHHIFFMAIDALPIHHNTTAPPPPPPPPTNVHHHHPFSLFTHFYWGKDAEILFSGWPGHNSAMYALALLFVFFSAVLVELFSNINVVRPGSKRVAAILFQMGIRAIRAGFAYLVMLSVISYNGGIFIAAVVGHAVGYVAFGSPVSIFRKGSANTGN</sequence>
<dbReference type="GO" id="GO:0005886">
    <property type="term" value="C:plasma membrane"/>
    <property type="evidence" value="ECO:0007669"/>
    <property type="project" value="TreeGrafter"/>
</dbReference>